<comment type="caution">
    <text evidence="2">The sequence shown here is derived from an EMBL/GenBank/DDBJ whole genome shotgun (WGS) entry which is preliminary data.</text>
</comment>
<dbReference type="InterPro" id="IPR032675">
    <property type="entry name" value="LRR_dom_sf"/>
</dbReference>
<dbReference type="Pfam" id="PF00646">
    <property type="entry name" value="F-box"/>
    <property type="match status" value="1"/>
</dbReference>
<dbReference type="SMART" id="SM00579">
    <property type="entry name" value="FBD"/>
    <property type="match status" value="1"/>
</dbReference>
<sequence length="397" mass="46302">MNNTRQSSGKRHNMRSIDRLSALPDDVICHILSFLETKSSVATSILSRRWRFLWAHVPDLDFGNECRCLGTSFPDIITRVLFLHKVQSINTLCISDTYDCNKHELETWISTAVSRNVKNLEIHLGYKHKLPECLFTCKTLVYLRLNADVGIQIMGLVYLPCLKKLHLYDVQLDGDETLPHLLSGCPMLEEFIIENLMDYDMVRVNISSPTIKRLTVNFVDFSYFEIPGYRGHENRLEINAPSLEYLQLRICLSDFVSAQMLTSLIEADIRLMKNYGVEQEQDYYHVLNFLDSLCNVKCLKLSCAKVVEKGLKNWTEPFQQVPRCLLSHLRIITIDQFGFAEQEFNMVKYILRNAKVVKRMEIYFKHRPMIGLKAKFETLKRILLFERGSETYKLVFY</sequence>
<dbReference type="InterPro" id="IPR036047">
    <property type="entry name" value="F-box-like_dom_sf"/>
</dbReference>
<dbReference type="CDD" id="cd22160">
    <property type="entry name" value="F-box_AtFBL13-like"/>
    <property type="match status" value="1"/>
</dbReference>
<dbReference type="InterPro" id="IPR055411">
    <property type="entry name" value="LRR_FXL15/At3g58940/PEG3-like"/>
</dbReference>
<organism evidence="2 3">
    <name type="scientific">Rehmannia glutinosa</name>
    <name type="common">Chinese foxglove</name>
    <dbReference type="NCBI Taxonomy" id="99300"/>
    <lineage>
        <taxon>Eukaryota</taxon>
        <taxon>Viridiplantae</taxon>
        <taxon>Streptophyta</taxon>
        <taxon>Embryophyta</taxon>
        <taxon>Tracheophyta</taxon>
        <taxon>Spermatophyta</taxon>
        <taxon>Magnoliopsida</taxon>
        <taxon>eudicotyledons</taxon>
        <taxon>Gunneridae</taxon>
        <taxon>Pentapetalae</taxon>
        <taxon>asterids</taxon>
        <taxon>lamiids</taxon>
        <taxon>Lamiales</taxon>
        <taxon>Orobanchaceae</taxon>
        <taxon>Rehmannieae</taxon>
        <taxon>Rehmannia</taxon>
    </lineage>
</organism>
<protein>
    <recommendedName>
        <fullName evidence="1">F-box domain-containing protein</fullName>
    </recommendedName>
</protein>
<evidence type="ECO:0000259" key="1">
    <source>
        <dbReference type="PROSITE" id="PS50181"/>
    </source>
</evidence>
<dbReference type="SUPFAM" id="SSF81383">
    <property type="entry name" value="F-box domain"/>
    <property type="match status" value="1"/>
</dbReference>
<dbReference type="Pfam" id="PF24758">
    <property type="entry name" value="LRR_At5g56370"/>
    <property type="match status" value="1"/>
</dbReference>
<proteinExistence type="predicted"/>
<dbReference type="Gene3D" id="1.20.1280.50">
    <property type="match status" value="1"/>
</dbReference>
<dbReference type="Pfam" id="PF08387">
    <property type="entry name" value="FBD"/>
    <property type="match status" value="1"/>
</dbReference>
<dbReference type="PROSITE" id="PS50181">
    <property type="entry name" value="FBOX"/>
    <property type="match status" value="1"/>
</dbReference>
<dbReference type="InterPro" id="IPR001810">
    <property type="entry name" value="F-box_dom"/>
</dbReference>
<dbReference type="EMBL" id="JABTTQ020001148">
    <property type="protein sequence ID" value="KAK6134497.1"/>
    <property type="molecule type" value="Genomic_DNA"/>
</dbReference>
<keyword evidence="3" id="KW-1185">Reference proteome</keyword>
<dbReference type="PANTHER" id="PTHR31900:SF34">
    <property type="entry name" value="EMB|CAB62440.1-RELATED"/>
    <property type="match status" value="1"/>
</dbReference>
<dbReference type="InterPro" id="IPR050232">
    <property type="entry name" value="FBL13/AtMIF1-like"/>
</dbReference>
<dbReference type="Gene3D" id="3.80.10.10">
    <property type="entry name" value="Ribonuclease Inhibitor"/>
    <property type="match status" value="1"/>
</dbReference>
<dbReference type="SUPFAM" id="SSF52058">
    <property type="entry name" value="L domain-like"/>
    <property type="match status" value="1"/>
</dbReference>
<dbReference type="PANTHER" id="PTHR31900">
    <property type="entry name" value="F-BOX/RNI SUPERFAMILY PROTEIN-RELATED"/>
    <property type="match status" value="1"/>
</dbReference>
<dbReference type="SMART" id="SM00256">
    <property type="entry name" value="FBOX"/>
    <property type="match status" value="1"/>
</dbReference>
<evidence type="ECO:0000313" key="3">
    <source>
        <dbReference type="Proteomes" id="UP001318860"/>
    </source>
</evidence>
<dbReference type="InterPro" id="IPR006566">
    <property type="entry name" value="FBD"/>
</dbReference>
<evidence type="ECO:0000313" key="2">
    <source>
        <dbReference type="EMBL" id="KAK6134497.1"/>
    </source>
</evidence>
<dbReference type="InterPro" id="IPR053781">
    <property type="entry name" value="F-box_AtFBL13-like"/>
</dbReference>
<name>A0ABR0VHX3_REHGL</name>
<reference evidence="2 3" key="1">
    <citation type="journal article" date="2021" name="Comput. Struct. Biotechnol. J.">
        <title>De novo genome assembly of the potent medicinal plant Rehmannia glutinosa using nanopore technology.</title>
        <authorList>
            <person name="Ma L."/>
            <person name="Dong C."/>
            <person name="Song C."/>
            <person name="Wang X."/>
            <person name="Zheng X."/>
            <person name="Niu Y."/>
            <person name="Chen S."/>
            <person name="Feng W."/>
        </authorList>
    </citation>
    <scope>NUCLEOTIDE SEQUENCE [LARGE SCALE GENOMIC DNA]</scope>
    <source>
        <strain evidence="2">DH-2019</strain>
    </source>
</reference>
<feature type="domain" description="F-box" evidence="1">
    <location>
        <begin position="17"/>
        <end position="53"/>
    </location>
</feature>
<accession>A0ABR0VHX3</accession>
<gene>
    <name evidence="2" type="ORF">DH2020_031731</name>
</gene>
<dbReference type="Proteomes" id="UP001318860">
    <property type="component" value="Unassembled WGS sequence"/>
</dbReference>